<organism evidence="2 3">
    <name type="scientific">Fusarium kuroshium</name>
    <dbReference type="NCBI Taxonomy" id="2010991"/>
    <lineage>
        <taxon>Eukaryota</taxon>
        <taxon>Fungi</taxon>
        <taxon>Dikarya</taxon>
        <taxon>Ascomycota</taxon>
        <taxon>Pezizomycotina</taxon>
        <taxon>Sordariomycetes</taxon>
        <taxon>Hypocreomycetidae</taxon>
        <taxon>Hypocreales</taxon>
        <taxon>Nectriaceae</taxon>
        <taxon>Fusarium</taxon>
        <taxon>Fusarium solani species complex</taxon>
    </lineage>
</organism>
<evidence type="ECO:0000313" key="3">
    <source>
        <dbReference type="Proteomes" id="UP000277212"/>
    </source>
</evidence>
<evidence type="ECO:0000256" key="1">
    <source>
        <dbReference type="SAM" id="MobiDB-lite"/>
    </source>
</evidence>
<sequence length="325" mass="34856">MSANDSTDVSTALATPFSSTVDLEVDPSSLSLGGSSPKPLRHIDETSPRMVMNQFRRWRVSVDVVTLTHGTFGVRAEPATLVVLRVRLNGDSQGATRLRTAKIKLKIHPATTDNSARGHGEQTADPESVQNNNTDLTSEAVSTDAVPTVKFWAPKRKVFDVETVSSEVTQGVNAGLSLASIIGTVFNLSMQRSVTHVIEREVGSEIRGTSKTSNAAQSAGLDIDDTVTWNVLETPITKAGVPLELRLGAVVAGGRRGGPLFHATLTARVETGWGMKLFGKPGSKPQPLVIRDDVSFVDQGAADLELRGRDYETLKEDEWSVLLGS</sequence>
<dbReference type="EMBL" id="NKUJ01000328">
    <property type="protein sequence ID" value="RMJ07675.1"/>
    <property type="molecule type" value="Genomic_DNA"/>
</dbReference>
<dbReference type="OrthoDB" id="5089020at2759"/>
<protein>
    <submittedName>
        <fullName evidence="2">Uncharacterized protein</fullName>
    </submittedName>
</protein>
<keyword evidence="3" id="KW-1185">Reference proteome</keyword>
<evidence type="ECO:0000313" key="2">
    <source>
        <dbReference type="EMBL" id="RMJ07675.1"/>
    </source>
</evidence>
<gene>
    <name evidence="2" type="ORF">CDV36_012725</name>
</gene>
<dbReference type="Proteomes" id="UP000277212">
    <property type="component" value="Unassembled WGS sequence"/>
</dbReference>
<proteinExistence type="predicted"/>
<accession>A0A3M2RS47</accession>
<reference evidence="2 3" key="1">
    <citation type="submission" date="2017-06" db="EMBL/GenBank/DDBJ databases">
        <title>Comparative genomic analysis of Ambrosia Fusariam Clade fungi.</title>
        <authorList>
            <person name="Stajich J.E."/>
            <person name="Carrillo J."/>
            <person name="Kijimoto T."/>
            <person name="Eskalen A."/>
            <person name="O'Donnell K."/>
            <person name="Kasson M."/>
        </authorList>
    </citation>
    <scope>NUCLEOTIDE SEQUENCE [LARGE SCALE GENOMIC DNA]</scope>
    <source>
        <strain evidence="2">UCR3666</strain>
    </source>
</reference>
<dbReference type="AlphaFoldDB" id="A0A3M2RS47"/>
<name>A0A3M2RS47_9HYPO</name>
<feature type="region of interest" description="Disordered" evidence="1">
    <location>
        <begin position="109"/>
        <end position="133"/>
    </location>
</feature>
<comment type="caution">
    <text evidence="2">The sequence shown here is derived from an EMBL/GenBank/DDBJ whole genome shotgun (WGS) entry which is preliminary data.</text>
</comment>